<dbReference type="PROSITE" id="PS00061">
    <property type="entry name" value="ADH_SHORT"/>
    <property type="match status" value="1"/>
</dbReference>
<organism evidence="3 4">
    <name type="scientific">Thermogemmatispora tikiterensis</name>
    <dbReference type="NCBI Taxonomy" id="1825093"/>
    <lineage>
        <taxon>Bacteria</taxon>
        <taxon>Bacillati</taxon>
        <taxon>Chloroflexota</taxon>
        <taxon>Ktedonobacteria</taxon>
        <taxon>Thermogemmatisporales</taxon>
        <taxon>Thermogemmatisporaceae</taxon>
        <taxon>Thermogemmatispora</taxon>
    </lineage>
</organism>
<accession>A0A328VNL9</accession>
<dbReference type="NCBIfam" id="TIGR01963">
    <property type="entry name" value="PHB_DH"/>
    <property type="match status" value="1"/>
</dbReference>
<dbReference type="NCBIfam" id="NF009093">
    <property type="entry name" value="PRK12429.1"/>
    <property type="match status" value="1"/>
</dbReference>
<protein>
    <submittedName>
        <fullName evidence="3">D-beta-hydroxybutyrate dehydrogenase</fullName>
    </submittedName>
</protein>
<dbReference type="OrthoDB" id="9803333at2"/>
<dbReference type="SUPFAM" id="SSF51735">
    <property type="entry name" value="NAD(P)-binding Rossmann-fold domains"/>
    <property type="match status" value="1"/>
</dbReference>
<evidence type="ECO:0000313" key="3">
    <source>
        <dbReference type="EMBL" id="RAQ97742.1"/>
    </source>
</evidence>
<dbReference type="GO" id="GO:0032787">
    <property type="term" value="P:monocarboxylic acid metabolic process"/>
    <property type="evidence" value="ECO:0007669"/>
    <property type="project" value="UniProtKB-ARBA"/>
</dbReference>
<proteinExistence type="inferred from homology"/>
<dbReference type="PRINTS" id="PR00080">
    <property type="entry name" value="SDRFAMILY"/>
</dbReference>
<dbReference type="GO" id="GO:0003858">
    <property type="term" value="F:3-hydroxybutyrate dehydrogenase activity"/>
    <property type="evidence" value="ECO:0007669"/>
    <property type="project" value="InterPro"/>
</dbReference>
<dbReference type="EMBL" id="MCIF01000002">
    <property type="protein sequence ID" value="RAQ97742.1"/>
    <property type="molecule type" value="Genomic_DNA"/>
</dbReference>
<name>A0A328VNL9_9CHLR</name>
<evidence type="ECO:0000313" key="4">
    <source>
        <dbReference type="Proteomes" id="UP000248706"/>
    </source>
</evidence>
<gene>
    <name evidence="3" type="ORF">A4R35_19540</name>
</gene>
<comment type="similarity">
    <text evidence="1">Belongs to the short-chain dehydrogenases/reductases (SDR) family.</text>
</comment>
<sequence>MEGLTGKVALVTGAASGIGLAIARDLAGHGVRVTLCDVNATQGEKVAATLPQARFVAADLTREADIERLVATTLAAEGRIDILVNNAGFQHVAPLEQFPVEKWRQMIDLMLTAPFLLTRAVLPGMYERGWGRIVNVASVHALRASALKAAYVSAKHGLLGLTRVTALEGAPHGVTCNAVCPSYVRTPLVEGQIPALARQHGIPEERVVAEVMTARSAIRRLLEPEEVAQLVSYLCSEAAAGITGSAQVIDCGWTAQ</sequence>
<dbReference type="PRINTS" id="PR00081">
    <property type="entry name" value="GDHRDH"/>
</dbReference>
<dbReference type="InterPro" id="IPR050259">
    <property type="entry name" value="SDR"/>
</dbReference>
<comment type="caution">
    <text evidence="3">The sequence shown here is derived from an EMBL/GenBank/DDBJ whole genome shotgun (WGS) entry which is preliminary data.</text>
</comment>
<keyword evidence="2" id="KW-0560">Oxidoreductase</keyword>
<evidence type="ECO:0000256" key="1">
    <source>
        <dbReference type="ARBA" id="ARBA00006484"/>
    </source>
</evidence>
<dbReference type="AlphaFoldDB" id="A0A328VNL9"/>
<dbReference type="InterPro" id="IPR002347">
    <property type="entry name" value="SDR_fam"/>
</dbReference>
<dbReference type="PANTHER" id="PTHR42879:SF2">
    <property type="entry name" value="3-OXOACYL-[ACYL-CARRIER-PROTEIN] REDUCTASE FABG"/>
    <property type="match status" value="1"/>
</dbReference>
<dbReference type="InterPro" id="IPR011294">
    <property type="entry name" value="3-OHbutyrate_DH"/>
</dbReference>
<evidence type="ECO:0000256" key="2">
    <source>
        <dbReference type="ARBA" id="ARBA00023002"/>
    </source>
</evidence>
<dbReference type="FunFam" id="3.40.50.720:FF:000084">
    <property type="entry name" value="Short-chain dehydrogenase reductase"/>
    <property type="match status" value="1"/>
</dbReference>
<dbReference type="Gene3D" id="3.40.50.720">
    <property type="entry name" value="NAD(P)-binding Rossmann-like Domain"/>
    <property type="match status" value="1"/>
</dbReference>
<reference evidence="3 4" key="1">
    <citation type="submission" date="2016-08" db="EMBL/GenBank/DDBJ databases">
        <title>Analysis of Carbohydrate Active Enzymes in Thermogemmatispora T81 Reveals Carbohydrate Degradation Ability.</title>
        <authorList>
            <person name="Tomazini A."/>
            <person name="Lal S."/>
            <person name="Stott M."/>
            <person name="Henrissat B."/>
            <person name="Polikarpov I."/>
            <person name="Sparling R."/>
            <person name="Levin D.B."/>
        </authorList>
    </citation>
    <scope>NUCLEOTIDE SEQUENCE [LARGE SCALE GENOMIC DNA]</scope>
    <source>
        <strain evidence="3 4">T81</strain>
    </source>
</reference>
<dbReference type="RefSeq" id="WP_112432410.1">
    <property type="nucleotide sequence ID" value="NZ_MCIF01000002.1"/>
</dbReference>
<dbReference type="Pfam" id="PF13561">
    <property type="entry name" value="adh_short_C2"/>
    <property type="match status" value="1"/>
</dbReference>
<dbReference type="InterPro" id="IPR020904">
    <property type="entry name" value="Sc_DH/Rdtase_CS"/>
</dbReference>
<keyword evidence="4" id="KW-1185">Reference proteome</keyword>
<dbReference type="PANTHER" id="PTHR42879">
    <property type="entry name" value="3-OXOACYL-(ACYL-CARRIER-PROTEIN) REDUCTASE"/>
    <property type="match status" value="1"/>
</dbReference>
<dbReference type="InterPro" id="IPR036291">
    <property type="entry name" value="NAD(P)-bd_dom_sf"/>
</dbReference>
<dbReference type="Proteomes" id="UP000248706">
    <property type="component" value="Unassembled WGS sequence"/>
</dbReference>